<evidence type="ECO:0000313" key="8">
    <source>
        <dbReference type="Proteomes" id="UP001207337"/>
    </source>
</evidence>
<keyword evidence="7" id="KW-0808">Transferase</keyword>
<keyword evidence="8" id="KW-1185">Reference proteome</keyword>
<name>A0ABT3PX55_9BACT</name>
<dbReference type="InterPro" id="IPR015943">
    <property type="entry name" value="WD40/YVTN_repeat-like_dom_sf"/>
</dbReference>
<dbReference type="PANTHER" id="PTHR43547:SF2">
    <property type="entry name" value="HYBRID SIGNAL TRANSDUCTION HISTIDINE KINASE C"/>
    <property type="match status" value="1"/>
</dbReference>
<evidence type="ECO:0000256" key="2">
    <source>
        <dbReference type="SAM" id="Phobius"/>
    </source>
</evidence>
<dbReference type="SUPFAM" id="SSF63829">
    <property type="entry name" value="Calcium-dependent phosphotriesterase"/>
    <property type="match status" value="3"/>
</dbReference>
<accession>A0ABT3PX55</accession>
<protein>
    <submittedName>
        <fullName evidence="7">Histidine kinase</fullName>
    </submittedName>
</protein>
<keyword evidence="7" id="KW-0418">Kinase</keyword>
<dbReference type="InterPro" id="IPR036890">
    <property type="entry name" value="HATPase_C_sf"/>
</dbReference>
<evidence type="ECO:0000259" key="5">
    <source>
        <dbReference type="Pfam" id="PF07495"/>
    </source>
</evidence>
<dbReference type="InterPro" id="IPR013783">
    <property type="entry name" value="Ig-like_fold"/>
</dbReference>
<dbReference type="InterPro" id="IPR003594">
    <property type="entry name" value="HATPase_dom"/>
</dbReference>
<evidence type="ECO:0000259" key="4">
    <source>
        <dbReference type="Pfam" id="PF02518"/>
    </source>
</evidence>
<keyword evidence="2" id="KW-1133">Transmembrane helix</keyword>
<dbReference type="Pfam" id="PF07730">
    <property type="entry name" value="HisKA_3"/>
    <property type="match status" value="1"/>
</dbReference>
<reference evidence="7 8" key="1">
    <citation type="submission" date="2021-11" db="EMBL/GenBank/DDBJ databases">
        <title>Aliifidinibius sp. nov., a new bacterium isolated from saline soil.</title>
        <authorList>
            <person name="Galisteo C."/>
            <person name="De La Haba R."/>
            <person name="Sanchez-Porro C."/>
            <person name="Ventosa A."/>
        </authorList>
    </citation>
    <scope>NUCLEOTIDE SEQUENCE [LARGE SCALE GENOMIC DNA]</scope>
    <source>
        <strain evidence="7 8">KACC 190600</strain>
    </source>
</reference>
<keyword evidence="2" id="KW-0472">Membrane</keyword>
<comment type="caution">
    <text evidence="7">The sequence shown here is derived from an EMBL/GenBank/DDBJ whole genome shotgun (WGS) entry which is preliminary data.</text>
</comment>
<evidence type="ECO:0000256" key="3">
    <source>
        <dbReference type="SAM" id="SignalP"/>
    </source>
</evidence>
<dbReference type="InterPro" id="IPR011123">
    <property type="entry name" value="Y_Y_Y"/>
</dbReference>
<dbReference type="InterPro" id="IPR011110">
    <property type="entry name" value="Reg_prop"/>
</dbReference>
<evidence type="ECO:0000313" key="7">
    <source>
        <dbReference type="EMBL" id="MCW9712451.1"/>
    </source>
</evidence>
<keyword evidence="1" id="KW-0597">Phosphoprotein</keyword>
<feature type="domain" description="Histidine kinase/HSP90-like ATPase" evidence="4">
    <location>
        <begin position="870"/>
        <end position="950"/>
    </location>
</feature>
<dbReference type="Gene3D" id="2.60.40.10">
    <property type="entry name" value="Immunoglobulins"/>
    <property type="match status" value="1"/>
</dbReference>
<feature type="domain" description="Two component regulator three Y" evidence="5">
    <location>
        <begin position="663"/>
        <end position="726"/>
    </location>
</feature>
<organism evidence="7 8">
    <name type="scientific">Fodinibius salicampi</name>
    <dbReference type="NCBI Taxonomy" id="1920655"/>
    <lineage>
        <taxon>Bacteria</taxon>
        <taxon>Pseudomonadati</taxon>
        <taxon>Balneolota</taxon>
        <taxon>Balneolia</taxon>
        <taxon>Balneolales</taxon>
        <taxon>Balneolaceae</taxon>
        <taxon>Fodinibius</taxon>
    </lineage>
</organism>
<keyword evidence="2" id="KW-0812">Transmembrane</keyword>
<gene>
    <name evidence="7" type="ORF">LQ318_05980</name>
</gene>
<dbReference type="Proteomes" id="UP001207337">
    <property type="component" value="Unassembled WGS sequence"/>
</dbReference>
<keyword evidence="3" id="KW-0732">Signal</keyword>
<sequence>MRFYLLIVLFLAISFSEAEAQTLPFRTYSIENGLSESVVNDLLQDEDAYLWIATSYGLNRFDGIEFENYYMEDGLKENRIHSLYEDHKGWKWIGTAAGVNVIKSDSIQSVSALSPLNSSTVLDIYQDELNEYWFATDGEGVWHLDGNNNISQYGEVNGLGDDRVRKVLEDEEGILWFATRDGLTKLEDGNFRTFTERHGLPDDRLRDLTIGQDGTLWIGSRGGLCKLIGEVFRCFTENDGLVNNRIQSISVDQESGGLWIGTEEGVSFFIEESFTNYSVDQGLTNNIVQTTLYDREGNIWFGTFGGGINLFLGNHFRNYTVEEGLPNNVITDITEDRTGSHWISTYGGGIARLNNSGTTIYNSQDGLVDNKVYTMAFDSTEGLFIGTRWGLSIFREGVFQNFDETEVPYRKIRSLHRSEATDSWWLGTYGEGVLEYDNQDFQLWTEEEGLANNTVMAIEESEDSSLWFATYGGISQWKDSTFTTYGIQHGLPNNGVMDILIDKEGNLWAATFGGIARFDGENFEAITPEDGLPDEVCYFIEQDDRGIFWIGTNRGIIRFDYEAYKNAEPSDDRRPFKLITQAQGLVANEMNAGASFKDNEGDLWFGSVGGVTRFIPSMETMNAAPPSIHMKNLNAGGENVPLQGEIEIESDKRNITFSYVGINFTSPDQVEYQYRLRNSGEGWQMTTDRSVRYSSLSPGDYTFQLRARNNDGRWNEEQTELSFTVLAPFWMRWWFITAVIVAVIGLIFFIYNYYRVRKMVELERMRVRIASDLHDDVGSALTEIALQSDFLQTMDVADPLQDSLRQIGNQSRKIVSSLDDIVWSIDARNDTVGDLTDRMQDYVNNVLPEKEISYRFEGDTQEKLGVSLRENLYLIFKEAINNIAKHSNAGKVEIHLATNGQRFVMSIHDDGTGPQNERKTGQGLSNMKMRAKRIDADITFNNNKGFEVRVEGTA</sequence>
<feature type="signal peptide" evidence="3">
    <location>
        <begin position="1"/>
        <end position="20"/>
    </location>
</feature>
<dbReference type="RefSeq" id="WP_265788413.1">
    <property type="nucleotide sequence ID" value="NZ_BAABRS010000001.1"/>
</dbReference>
<evidence type="ECO:0000256" key="1">
    <source>
        <dbReference type="ARBA" id="ARBA00022553"/>
    </source>
</evidence>
<dbReference type="CDD" id="cd16917">
    <property type="entry name" value="HATPase_UhpB-NarQ-NarX-like"/>
    <property type="match status" value="1"/>
</dbReference>
<evidence type="ECO:0000259" key="6">
    <source>
        <dbReference type="Pfam" id="PF07730"/>
    </source>
</evidence>
<dbReference type="Gene3D" id="3.30.565.10">
    <property type="entry name" value="Histidine kinase-like ATPase, C-terminal domain"/>
    <property type="match status" value="1"/>
</dbReference>
<proteinExistence type="predicted"/>
<dbReference type="Pfam" id="PF02518">
    <property type="entry name" value="HATPase_c"/>
    <property type="match status" value="1"/>
</dbReference>
<feature type="transmembrane region" description="Helical" evidence="2">
    <location>
        <begin position="733"/>
        <end position="754"/>
    </location>
</feature>
<dbReference type="InterPro" id="IPR011712">
    <property type="entry name" value="Sig_transdc_His_kin_sub3_dim/P"/>
</dbReference>
<dbReference type="Pfam" id="PF07495">
    <property type="entry name" value="Y_Y_Y"/>
    <property type="match status" value="1"/>
</dbReference>
<dbReference type="Pfam" id="PF07494">
    <property type="entry name" value="Reg_prop"/>
    <property type="match status" value="3"/>
</dbReference>
<dbReference type="Gene3D" id="2.130.10.10">
    <property type="entry name" value="YVTN repeat-like/Quinoprotein amine dehydrogenase"/>
    <property type="match status" value="4"/>
</dbReference>
<feature type="chain" id="PRO_5046940454" evidence="3">
    <location>
        <begin position="21"/>
        <end position="954"/>
    </location>
</feature>
<dbReference type="EMBL" id="JAJNDC010000001">
    <property type="protein sequence ID" value="MCW9712451.1"/>
    <property type="molecule type" value="Genomic_DNA"/>
</dbReference>
<dbReference type="GO" id="GO:0016301">
    <property type="term" value="F:kinase activity"/>
    <property type="evidence" value="ECO:0007669"/>
    <property type="project" value="UniProtKB-KW"/>
</dbReference>
<feature type="domain" description="Signal transduction histidine kinase subgroup 3 dimerisation and phosphoacceptor" evidence="6">
    <location>
        <begin position="766"/>
        <end position="823"/>
    </location>
</feature>
<dbReference type="PANTHER" id="PTHR43547">
    <property type="entry name" value="TWO-COMPONENT HISTIDINE KINASE"/>
    <property type="match status" value="1"/>
</dbReference>
<dbReference type="SUPFAM" id="SSF55874">
    <property type="entry name" value="ATPase domain of HSP90 chaperone/DNA topoisomerase II/histidine kinase"/>
    <property type="match status" value="1"/>
</dbReference>
<dbReference type="Gene3D" id="1.20.5.1930">
    <property type="match status" value="1"/>
</dbReference>